<gene>
    <name evidence="2" type="ORF">FDP41_002697</name>
</gene>
<proteinExistence type="predicted"/>
<dbReference type="OrthoDB" id="10283128at2759"/>
<sequence length="75" mass="8416">MRVLRSVNNFARKLYTRGHDAHAHHELVALNNGPPSKKAALIFLGSLTVVPTVLTSLWYITYVGNPFTRVAQKKE</sequence>
<dbReference type="VEuPathDB" id="AmoebaDB:NfTy_057230"/>
<evidence type="ECO:0000313" key="3">
    <source>
        <dbReference type="Proteomes" id="UP000444721"/>
    </source>
</evidence>
<dbReference type="Proteomes" id="UP000444721">
    <property type="component" value="Unassembled WGS sequence"/>
</dbReference>
<keyword evidence="3" id="KW-1185">Reference proteome</keyword>
<evidence type="ECO:0000313" key="2">
    <source>
        <dbReference type="EMBL" id="KAF0978182.1"/>
    </source>
</evidence>
<keyword evidence="1" id="KW-0472">Membrane</keyword>
<reference evidence="2 3" key="1">
    <citation type="journal article" date="2019" name="Sci. Rep.">
        <title>Nanopore sequencing improves the draft genome of the human pathogenic amoeba Naegleria fowleri.</title>
        <authorList>
            <person name="Liechti N."/>
            <person name="Schurch N."/>
            <person name="Bruggmann R."/>
            <person name="Wittwer M."/>
        </authorList>
    </citation>
    <scope>NUCLEOTIDE SEQUENCE [LARGE SCALE GENOMIC DNA]</scope>
    <source>
        <strain evidence="2 3">ATCC 30894</strain>
    </source>
</reference>
<comment type="caution">
    <text evidence="2">The sequence shown here is derived from an EMBL/GenBank/DDBJ whole genome shotgun (WGS) entry which is preliminary data.</text>
</comment>
<dbReference type="VEuPathDB" id="AmoebaDB:FDP41_002697"/>
<feature type="transmembrane region" description="Helical" evidence="1">
    <location>
        <begin position="39"/>
        <end position="60"/>
    </location>
</feature>
<dbReference type="RefSeq" id="XP_044562895.1">
    <property type="nucleotide sequence ID" value="XM_044705919.1"/>
</dbReference>
<name>A0A6A5BTW5_NAEFO</name>
<evidence type="ECO:0000256" key="1">
    <source>
        <dbReference type="SAM" id="Phobius"/>
    </source>
</evidence>
<protein>
    <submittedName>
        <fullName evidence="2">Uncharacterized protein</fullName>
    </submittedName>
</protein>
<dbReference type="AlphaFoldDB" id="A0A6A5BTW5"/>
<keyword evidence="1" id="KW-1133">Transmembrane helix</keyword>
<dbReference type="EMBL" id="VFQX01000030">
    <property type="protein sequence ID" value="KAF0978182.1"/>
    <property type="molecule type" value="Genomic_DNA"/>
</dbReference>
<organism evidence="2 3">
    <name type="scientific">Naegleria fowleri</name>
    <name type="common">Brain eating amoeba</name>
    <dbReference type="NCBI Taxonomy" id="5763"/>
    <lineage>
        <taxon>Eukaryota</taxon>
        <taxon>Discoba</taxon>
        <taxon>Heterolobosea</taxon>
        <taxon>Tetramitia</taxon>
        <taxon>Eutetramitia</taxon>
        <taxon>Vahlkampfiidae</taxon>
        <taxon>Naegleria</taxon>
    </lineage>
</organism>
<keyword evidence="1" id="KW-0812">Transmembrane</keyword>
<accession>A0A6A5BTW5</accession>
<dbReference type="GeneID" id="68109915"/>